<reference evidence="2 3" key="1">
    <citation type="submission" date="2023-11" db="EMBL/GenBank/DDBJ databases">
        <title>Halocaridina rubra genome assembly.</title>
        <authorList>
            <person name="Smith C."/>
        </authorList>
    </citation>
    <scope>NUCLEOTIDE SEQUENCE [LARGE SCALE GENOMIC DNA]</scope>
    <source>
        <strain evidence="2">EP-1</strain>
        <tissue evidence="2">Whole</tissue>
    </source>
</reference>
<proteinExistence type="predicted"/>
<keyword evidence="3" id="KW-1185">Reference proteome</keyword>
<protein>
    <submittedName>
        <fullName evidence="2">Uncharacterized protein</fullName>
    </submittedName>
</protein>
<evidence type="ECO:0000313" key="2">
    <source>
        <dbReference type="EMBL" id="KAK7077218.1"/>
    </source>
</evidence>
<evidence type="ECO:0000256" key="1">
    <source>
        <dbReference type="SAM" id="MobiDB-lite"/>
    </source>
</evidence>
<gene>
    <name evidence="2" type="ORF">SK128_020668</name>
</gene>
<comment type="caution">
    <text evidence="2">The sequence shown here is derived from an EMBL/GenBank/DDBJ whole genome shotgun (WGS) entry which is preliminary data.</text>
</comment>
<organism evidence="2 3">
    <name type="scientific">Halocaridina rubra</name>
    <name type="common">Hawaiian red shrimp</name>
    <dbReference type="NCBI Taxonomy" id="373956"/>
    <lineage>
        <taxon>Eukaryota</taxon>
        <taxon>Metazoa</taxon>
        <taxon>Ecdysozoa</taxon>
        <taxon>Arthropoda</taxon>
        <taxon>Crustacea</taxon>
        <taxon>Multicrustacea</taxon>
        <taxon>Malacostraca</taxon>
        <taxon>Eumalacostraca</taxon>
        <taxon>Eucarida</taxon>
        <taxon>Decapoda</taxon>
        <taxon>Pleocyemata</taxon>
        <taxon>Caridea</taxon>
        <taxon>Atyoidea</taxon>
        <taxon>Atyidae</taxon>
        <taxon>Halocaridina</taxon>
    </lineage>
</organism>
<name>A0AAN8XB37_HALRR</name>
<evidence type="ECO:0000313" key="3">
    <source>
        <dbReference type="Proteomes" id="UP001381693"/>
    </source>
</evidence>
<accession>A0AAN8XB37</accession>
<feature type="compositionally biased region" description="Low complexity" evidence="1">
    <location>
        <begin position="1"/>
        <end position="36"/>
    </location>
</feature>
<dbReference type="Proteomes" id="UP001381693">
    <property type="component" value="Unassembled WGS sequence"/>
</dbReference>
<dbReference type="EMBL" id="JAXCGZ010009455">
    <property type="protein sequence ID" value="KAK7077218.1"/>
    <property type="molecule type" value="Genomic_DNA"/>
</dbReference>
<sequence>MAVNIASNIANNNNNNNNNLVNANVASNNNTNNNVNDIEFNRPRRMERKLRSIRPSSLLFEVCEHPNKTKGYKTKHSSIARTEETSSPKGEMDAITLNIVEEQVALGILRALAEWTEIVKQQTVSKNTTEYTSQVHLSKPFKMKNEHFEPKTFPELKGKILALHEGMNGRNSTVKREANFLTGHLPTGLLEASHKLSLNAVKTTRMAETVHWIIK</sequence>
<feature type="region of interest" description="Disordered" evidence="1">
    <location>
        <begin position="1"/>
        <end position="37"/>
    </location>
</feature>
<dbReference type="AlphaFoldDB" id="A0AAN8XB37"/>